<dbReference type="Gene3D" id="3.40.50.2300">
    <property type="match status" value="1"/>
</dbReference>
<dbReference type="InterPro" id="IPR042070">
    <property type="entry name" value="PucR_C-HTH_sf"/>
</dbReference>
<organism evidence="3 4">
    <name type="scientific">Terribacillus saccharophilus</name>
    <dbReference type="NCBI Taxonomy" id="361277"/>
    <lineage>
        <taxon>Bacteria</taxon>
        <taxon>Bacillati</taxon>
        <taxon>Bacillota</taxon>
        <taxon>Bacilli</taxon>
        <taxon>Bacillales</taxon>
        <taxon>Bacillaceae</taxon>
        <taxon>Terribacillus</taxon>
    </lineage>
</organism>
<proteinExistence type="predicted"/>
<reference evidence="3 4" key="1">
    <citation type="submission" date="2017-07" db="EMBL/GenBank/DDBJ databases">
        <title>Isolation and whole genome analysis of endospore-forming bacteria from heroin.</title>
        <authorList>
            <person name="Kalinowski J."/>
            <person name="Ahrens B."/>
            <person name="Al-Dilaimi A."/>
            <person name="Winkler A."/>
            <person name="Wibberg D."/>
            <person name="Schleenbecker U."/>
            <person name="Ruckert C."/>
            <person name="Wolfel R."/>
            <person name="Grass G."/>
        </authorList>
    </citation>
    <scope>NUCLEOTIDE SEQUENCE [LARGE SCALE GENOMIC DNA]</scope>
    <source>
        <strain evidence="3 4">7517-1</strain>
    </source>
</reference>
<dbReference type="Pfam" id="PF13556">
    <property type="entry name" value="HTH_30"/>
    <property type="match status" value="1"/>
</dbReference>
<dbReference type="Gene3D" id="3.40.50.10660">
    <property type="entry name" value="PrpR receptor domain-like"/>
    <property type="match status" value="1"/>
</dbReference>
<evidence type="ECO:0000313" key="4">
    <source>
        <dbReference type="Proteomes" id="UP000216852"/>
    </source>
</evidence>
<dbReference type="Gene3D" id="1.10.10.2840">
    <property type="entry name" value="PucR C-terminal helix-turn-helix domain"/>
    <property type="match status" value="1"/>
</dbReference>
<dbReference type="InterPro" id="IPR025736">
    <property type="entry name" value="PucR_C-HTH_dom"/>
</dbReference>
<keyword evidence="4" id="KW-1185">Reference proteome</keyword>
<evidence type="ECO:0000313" key="3">
    <source>
        <dbReference type="EMBL" id="PAD99912.1"/>
    </source>
</evidence>
<accession>A0ABX4GYG1</accession>
<evidence type="ECO:0000259" key="1">
    <source>
        <dbReference type="Pfam" id="PF06506"/>
    </source>
</evidence>
<comment type="caution">
    <text evidence="3">The sequence shown here is derived from an EMBL/GenBank/DDBJ whole genome shotgun (WGS) entry which is preliminary data.</text>
</comment>
<dbReference type="InterPro" id="IPR010524">
    <property type="entry name" value="Sig_transdc_resp-reg_PrpR_N"/>
</dbReference>
<feature type="domain" description="PucR C-terminal helix-turn-helix" evidence="2">
    <location>
        <begin position="445"/>
        <end position="502"/>
    </location>
</feature>
<gene>
    <name evidence="3" type="ORF">CHH48_09740</name>
</gene>
<dbReference type="Pfam" id="PF06506">
    <property type="entry name" value="PrpR_N"/>
    <property type="match status" value="1"/>
</dbReference>
<dbReference type="Proteomes" id="UP000216852">
    <property type="component" value="Unassembled WGS sequence"/>
</dbReference>
<sequence>MLHKLCNNCSVMLYSFENEAGCHVSKNWRRGVIVSSKVLILSHPKLTHVVQQVMDSMNQLPDVTIRDVSFGGVVHFLNTHLQTIKPNMIITGGAHWTMLDRSNYRSDLPILPIPITRYDLLQAALQARQFGKKIAVVHYGEELQSCQDALLTLDGEYEYFSYRSQEEAASLLLSLKQSGTDAIIGGGLICSLADENEIPSVFLHSKDSIMKILEHVARLETSRQEIEQVTQKWAKEFIRHPLHSYEVSSYSAGNTAMPLPQHPIPTKSKSDIDIALDKFMFHQSLVTEKSTRFVSNSCFPFAFAGIFTSEEGTEHLTTTIKKLEASRDEPLFYAIEDKECHVLFLSKLPSSNTLLNIPCPDKLAGGISSSSPTEDMLSSETLLSEKVWEAQVAMELVNSRAVSDSLCILGEGSPFHMLLPLLRTDSLPQIKLIKPLFELKNTARLLQILRLLLDHGLSITTVAHHVGTSRQTVYGYMDRIESVIGLLSDPEKRFALSLELRIWALQSAVEQLRQKDSLAYEKSERVSI</sequence>
<name>A0ABX4GYG1_9BACI</name>
<feature type="domain" description="Signal transduction response regulator propionate catabolism activator N-terminal" evidence="1">
    <location>
        <begin position="62"/>
        <end position="219"/>
    </location>
</feature>
<dbReference type="EMBL" id="NPBJ01000018">
    <property type="protein sequence ID" value="PAD99912.1"/>
    <property type="molecule type" value="Genomic_DNA"/>
</dbReference>
<evidence type="ECO:0000259" key="2">
    <source>
        <dbReference type="Pfam" id="PF13556"/>
    </source>
</evidence>
<protein>
    <submittedName>
        <fullName evidence="3">Uncharacterized protein</fullName>
    </submittedName>
</protein>
<dbReference type="SUPFAM" id="SSF159800">
    <property type="entry name" value="PrpR receptor domain-like"/>
    <property type="match status" value="1"/>
</dbReference>